<proteinExistence type="predicted"/>
<dbReference type="Proteomes" id="UP001059836">
    <property type="component" value="Chromosome"/>
</dbReference>
<dbReference type="EMBL" id="CP045809">
    <property type="protein sequence ID" value="QHN34539.1"/>
    <property type="molecule type" value="Genomic_DNA"/>
</dbReference>
<evidence type="ECO:0000259" key="1">
    <source>
        <dbReference type="Pfam" id="PF20248"/>
    </source>
</evidence>
<protein>
    <recommendedName>
        <fullName evidence="1">DUF6603 domain-containing protein</fullName>
    </recommendedName>
</protein>
<feature type="domain" description="DUF6603" evidence="1">
    <location>
        <begin position="36"/>
        <end position="569"/>
    </location>
</feature>
<gene>
    <name evidence="2" type="ORF">GII31_06110</name>
</gene>
<dbReference type="Pfam" id="PF20248">
    <property type="entry name" value="DUF6603"/>
    <property type="match status" value="1"/>
</dbReference>
<sequence length="696" mass="73332">MTDSTNSSGMSTDIVLVVDVRTGHDNRLDVELGAEMGIDFSGGPPGVTVTVEHMVLKSTVALKFSSGRLRLLPQVQAHPPTGARVSLDLGGVTAGGYLRHRNEPPIDEWLGAIAADLGPVEVTGLFIIGRVDRIPSFLAVLGARFAPGIQIGFGFEVTGVGGLIGVNRTANTDLMRERLAGGAVGNVLFCEDPVKNAPTILDDLSHFFPSAQGRVIVGPTFQLSWIKPIIRADAGILIELPGPAKIIIIGSLRVLIGANENAALLFLRMDFVGEVDLQRQLVSLDAQLVNSHALQIFRLTGGMALRMYYGPDPYVLLTIGGFHPRFDPGPLTLPAVPRVGAALEAPVGAFLRLEMYTAFTPNTLQAGAHVQAGMRLGPLSADGYFDFDTLITFKPFTFDVEFAAGFAVRVFGRSLASVDVSGRLTGPGPLVIHARASVKILLVRVCGSATFTLGSRNGDSVTAIPSVIDAIAGELPKPENLVASGGDRAVRLRTDVARPANRALLYPSGTLKWTQRRVPLGVDIQRLENAPLAGTGHRLSVVPVPGTPAPVFESAREWFSPASFSSCDSSELMNNAGFEQLPGGITFTAPAVATSGDARDSNLNIRVVKLPRKLLIPGGTFRGYGVPGLVEALWESTFTPAVAAQDRAVRVSIETFVVLAPGGVVSATEDSSVQARLCSQRSGGVAIAASDVAVAL</sequence>
<name>A0ABX6IFB9_9ACTN</name>
<organism evidence="2 3">
    <name type="scientific">Gordonia pseudamarae</name>
    <dbReference type="NCBI Taxonomy" id="2831662"/>
    <lineage>
        <taxon>Bacteria</taxon>
        <taxon>Bacillati</taxon>
        <taxon>Actinomycetota</taxon>
        <taxon>Actinomycetes</taxon>
        <taxon>Mycobacteriales</taxon>
        <taxon>Gordoniaceae</taxon>
        <taxon>Gordonia</taxon>
    </lineage>
</organism>
<reference evidence="2" key="1">
    <citation type="journal article" date="2021" name="Nat. Microbiol.">
        <title>Cocultivation of an ultrasmall environmental parasitic bacterium with lytic ability against bacteria associated with wastewater foams.</title>
        <authorList>
            <person name="Batinovic S."/>
            <person name="Rose J.J.A."/>
            <person name="Ratcliffe J."/>
            <person name="Seviour R.J."/>
            <person name="Petrovski S."/>
        </authorList>
    </citation>
    <scope>NUCLEOTIDE SEQUENCE</scope>
    <source>
        <strain evidence="2">CON9</strain>
    </source>
</reference>
<evidence type="ECO:0000313" key="2">
    <source>
        <dbReference type="EMBL" id="QHN34539.1"/>
    </source>
</evidence>
<dbReference type="RefSeq" id="WP_260840338.1">
    <property type="nucleotide sequence ID" value="NZ_CP045809.1"/>
</dbReference>
<dbReference type="InterPro" id="IPR046538">
    <property type="entry name" value="DUF6603"/>
</dbReference>
<keyword evidence="3" id="KW-1185">Reference proteome</keyword>
<evidence type="ECO:0000313" key="3">
    <source>
        <dbReference type="Proteomes" id="UP001059836"/>
    </source>
</evidence>
<accession>A0ABX6IFB9</accession>